<organism evidence="2 3">
    <name type="scientific">Edwardsiella tarda (strain FL6-60)</name>
    <dbReference type="NCBI Taxonomy" id="718251"/>
    <lineage>
        <taxon>Bacteria</taxon>
        <taxon>Pseudomonadati</taxon>
        <taxon>Pseudomonadota</taxon>
        <taxon>Gammaproteobacteria</taxon>
        <taxon>Enterobacterales</taxon>
        <taxon>Hafniaceae</taxon>
        <taxon>Edwardsiella</taxon>
    </lineage>
</organism>
<dbReference type="AlphaFoldDB" id="A0A0H3DTX6"/>
<dbReference type="Proteomes" id="UP000002230">
    <property type="component" value="Chromosome"/>
</dbReference>
<keyword evidence="1" id="KW-0812">Transmembrane</keyword>
<dbReference type="KEGG" id="etd:ETAF_2870"/>
<feature type="transmembrane region" description="Helical" evidence="1">
    <location>
        <begin position="7"/>
        <end position="27"/>
    </location>
</feature>
<keyword evidence="1" id="KW-1133">Transmembrane helix</keyword>
<evidence type="ECO:0008006" key="4">
    <source>
        <dbReference type="Google" id="ProtNLM"/>
    </source>
</evidence>
<evidence type="ECO:0000313" key="2">
    <source>
        <dbReference type="EMBL" id="ADM42972.1"/>
    </source>
</evidence>
<reference evidence="2 3" key="2">
    <citation type="journal article" date="2011" name="BMC Immunol.">
        <title>Comparison of static immersion and intravenous injection systems for exposure of zebrafish embryos to the natural pathogen Edwardsiella tarda.</title>
        <authorList>
            <person name="van Soest J.J."/>
            <person name="Stockhammer O.W."/>
            <person name="Ordas A."/>
            <person name="Bloemberg G.V."/>
            <person name="Spaink H.P."/>
            <person name="Meijer A.H."/>
        </authorList>
    </citation>
    <scope>NUCLEOTIDE SEQUENCE [LARGE SCALE GENOMIC DNA]</scope>
    <source>
        <strain evidence="2 3">FL6-60</strain>
    </source>
</reference>
<dbReference type="EMBL" id="CP002154">
    <property type="protein sequence ID" value="ADM42972.1"/>
    <property type="molecule type" value="Genomic_DNA"/>
</dbReference>
<reference evidence="3" key="1">
    <citation type="submission" date="2010-08" db="EMBL/GenBank/DDBJ databases">
        <title>Genome comparisons of Edwardsiella bacteria analysed using deep sequencing technology.</title>
        <authorList>
            <person name="van Soest J.J."/>
            <person name="Henkel C.V."/>
            <person name="Jansen H.J."/>
            <person name="van den Hondel C.A.M.J.J."/>
            <person name="Bloemberg G.V."/>
            <person name="Meijer A.H."/>
            <person name="Spaink H.P."/>
        </authorList>
    </citation>
    <scope>NUCLEOTIDE SEQUENCE [LARGE SCALE GENOMIC DNA]</scope>
    <source>
        <strain evidence="3">FL6-60</strain>
    </source>
</reference>
<evidence type="ECO:0000256" key="1">
    <source>
        <dbReference type="SAM" id="Phobius"/>
    </source>
</evidence>
<gene>
    <name evidence="2" type="ordered locus">ETAF_2870</name>
</gene>
<name>A0A0H3DTX6_EDWTF</name>
<evidence type="ECO:0000313" key="3">
    <source>
        <dbReference type="Proteomes" id="UP000002230"/>
    </source>
</evidence>
<feature type="transmembrane region" description="Helical" evidence="1">
    <location>
        <begin position="47"/>
        <end position="73"/>
    </location>
</feature>
<feature type="transmembrane region" description="Helical" evidence="1">
    <location>
        <begin position="85"/>
        <end position="107"/>
    </location>
</feature>
<accession>A0A0H3DTX6</accession>
<proteinExistence type="predicted"/>
<dbReference type="PATRIC" id="fig|718251.5.peg.2994"/>
<dbReference type="HOGENOM" id="CLU_2180148_0_0_6"/>
<sequence>MVLRRLSWMVGSGAWLMPWVLLLWQWLETGQHQAAISPQAYSGWKMTVLLADAAFAGALSLLALLVGAVALARTPQEVLRPLQRMAELLVLALPLLFCLFVLGLFWVHG</sequence>
<protein>
    <recommendedName>
        <fullName evidence="4">1,4-dihydroxy-2-naphthoate prenyltransferase</fullName>
    </recommendedName>
</protein>
<keyword evidence="1" id="KW-0472">Membrane</keyword>
<keyword evidence="3" id="KW-1185">Reference proteome</keyword>